<proteinExistence type="predicted"/>
<evidence type="ECO:0000313" key="1">
    <source>
        <dbReference type="EMBL" id="CAG8787539.1"/>
    </source>
</evidence>
<organism evidence="1 2">
    <name type="scientific">Racocetra fulgida</name>
    <dbReference type="NCBI Taxonomy" id="60492"/>
    <lineage>
        <taxon>Eukaryota</taxon>
        <taxon>Fungi</taxon>
        <taxon>Fungi incertae sedis</taxon>
        <taxon>Mucoromycota</taxon>
        <taxon>Glomeromycotina</taxon>
        <taxon>Glomeromycetes</taxon>
        <taxon>Diversisporales</taxon>
        <taxon>Gigasporaceae</taxon>
        <taxon>Racocetra</taxon>
    </lineage>
</organism>
<reference evidence="1" key="1">
    <citation type="submission" date="2021-06" db="EMBL/GenBank/DDBJ databases">
        <authorList>
            <person name="Kallberg Y."/>
            <person name="Tangrot J."/>
            <person name="Rosling A."/>
        </authorList>
    </citation>
    <scope>NUCLEOTIDE SEQUENCE</scope>
    <source>
        <strain evidence="1">IN212</strain>
    </source>
</reference>
<evidence type="ECO:0000313" key="2">
    <source>
        <dbReference type="Proteomes" id="UP000789396"/>
    </source>
</evidence>
<accession>A0A9N9P375</accession>
<dbReference type="PANTHER" id="PTHR21301:SF10">
    <property type="entry name" value="REVERSE TRANSCRIPTASE DOMAIN-CONTAINING PROTEIN"/>
    <property type="match status" value="1"/>
</dbReference>
<protein>
    <submittedName>
        <fullName evidence="1">1174_t:CDS:1</fullName>
    </submittedName>
</protein>
<dbReference type="EMBL" id="CAJVPZ010058033">
    <property type="protein sequence ID" value="CAG8787539.1"/>
    <property type="molecule type" value="Genomic_DNA"/>
</dbReference>
<feature type="non-terminal residue" evidence="1">
    <location>
        <position position="384"/>
    </location>
</feature>
<dbReference type="AlphaFoldDB" id="A0A9N9P375"/>
<keyword evidence="2" id="KW-1185">Reference proteome</keyword>
<gene>
    <name evidence="1" type="ORF">RFULGI_LOCUS16399</name>
</gene>
<dbReference type="Proteomes" id="UP000789396">
    <property type="component" value="Unassembled WGS sequence"/>
</dbReference>
<dbReference type="OrthoDB" id="2437262at2759"/>
<dbReference type="PANTHER" id="PTHR21301">
    <property type="entry name" value="REVERSE TRANSCRIPTASE"/>
    <property type="match status" value="1"/>
</dbReference>
<sequence length="384" mass="44731">LQNRPLAQGHKHAGHFPKADLNLKTIHIAHLPQPVGAPDLDDPMIPNPNYQPNQHPLTTNFINTLKRKLVCPYTPTPHYNFTLREKKALRNLVENKNLVITQTDKNLGLAIIPYKEYIKAIQYLLPLEDYEEINLPEKEVILLIQRRIFDLPMTDKQQNFFIPDEAELQLPFFHALPKVHKNPLKWRPIVGMHSAPIKRLSVFLSEILKDWMKRLELHFNLEWIPINDNFQLILQIENLNQEYNQVATGDFESLYTKFTHQEILSAFDYLNEYALPVEQFFGFNKPKIRFILGLVIGNNYFKALGKIFKQKNGIAMGTNAAVHIAQLTCFAHELVALRNGLFSKVFYRRYIDDIIIFFNNDVNPTAFSSIYPNHHNISWEILSN</sequence>
<feature type="non-terminal residue" evidence="1">
    <location>
        <position position="1"/>
    </location>
</feature>
<name>A0A9N9P375_9GLOM</name>
<comment type="caution">
    <text evidence="1">The sequence shown here is derived from an EMBL/GenBank/DDBJ whole genome shotgun (WGS) entry which is preliminary data.</text>
</comment>